<name>A0ABW9QSF1_9ACTN</name>
<dbReference type="InterPro" id="IPR029063">
    <property type="entry name" value="SAM-dependent_MTases_sf"/>
</dbReference>
<protein>
    <recommendedName>
        <fullName evidence="2">Ribosomal RNA methyltransferase FtsJ domain-containing protein</fullName>
    </recommendedName>
</protein>
<proteinExistence type="predicted"/>
<dbReference type="Pfam" id="PF01728">
    <property type="entry name" value="FtsJ"/>
    <property type="match status" value="1"/>
</dbReference>
<dbReference type="Gene3D" id="3.40.50.150">
    <property type="entry name" value="Vaccinia Virus protein VP39"/>
    <property type="match status" value="1"/>
</dbReference>
<gene>
    <name evidence="3" type="ORF">GHK86_07420</name>
</gene>
<sequence>RLVAAGDPLVVAGPPARFVGRGGEKLDAALDRFALSVRGRTALDAGASTGGFTDCLLQRGAARVVAVDVGHGQLHERLRADPRVDSRERVNVRHLRPGDVGGPFPLVVADLSFISLRTVAPALVAQAAPGADLVVLVKPQFEVGRQEASRGRGVVRDPGAWRAVLVDVASAMQSQAATMMGLMASPIRGADGNVEFLAHLRRDGGDGAEIAGLVEAALAEVGG</sequence>
<keyword evidence="4" id="KW-1185">Reference proteome</keyword>
<dbReference type="CDD" id="cd02440">
    <property type="entry name" value="AdoMet_MTases"/>
    <property type="match status" value="1"/>
</dbReference>
<evidence type="ECO:0000259" key="2">
    <source>
        <dbReference type="Pfam" id="PF01728"/>
    </source>
</evidence>
<evidence type="ECO:0000313" key="3">
    <source>
        <dbReference type="EMBL" id="MST32551.1"/>
    </source>
</evidence>
<reference evidence="3 4" key="1">
    <citation type="submission" date="2019-11" db="EMBL/GenBank/DDBJ databases">
        <title>Acidiferrimicrobium australis gen. nov., sp. nov., an acidophilic and obligately heterotrophic, member of the Actinobacteria that catalyses dissimilatory oxido- reduction of iron isolated from metal-rich acidic water in Chile.</title>
        <authorList>
            <person name="Gonzalez D."/>
            <person name="Huber K."/>
            <person name="Hedrich S."/>
            <person name="Rojas-Villalobos C."/>
            <person name="Quatrini R."/>
            <person name="Dinamarca M.A."/>
            <person name="Schwarz A."/>
            <person name="Canales C."/>
            <person name="Nancucheo I."/>
        </authorList>
    </citation>
    <scope>NUCLEOTIDE SEQUENCE [LARGE SCALE GENOMIC DNA]</scope>
    <source>
        <strain evidence="3 4">USS-CCA1</strain>
    </source>
</reference>
<dbReference type="EMBL" id="WJHE01000328">
    <property type="protein sequence ID" value="MST32551.1"/>
    <property type="molecule type" value="Genomic_DNA"/>
</dbReference>
<dbReference type="InterPro" id="IPR047048">
    <property type="entry name" value="TlyA"/>
</dbReference>
<feature type="non-terminal residue" evidence="3">
    <location>
        <position position="1"/>
    </location>
</feature>
<organism evidence="3 4">
    <name type="scientific">Acidiferrimicrobium australe</name>
    <dbReference type="NCBI Taxonomy" id="2664430"/>
    <lineage>
        <taxon>Bacteria</taxon>
        <taxon>Bacillati</taxon>
        <taxon>Actinomycetota</taxon>
        <taxon>Acidimicrobiia</taxon>
        <taxon>Acidimicrobiales</taxon>
        <taxon>Acidimicrobiaceae</taxon>
        <taxon>Acidiferrimicrobium</taxon>
    </lineage>
</organism>
<accession>A0ABW9QSF1</accession>
<dbReference type="PANTHER" id="PTHR32319">
    <property type="entry name" value="BACTERIAL HEMOLYSIN-LIKE PROTEIN"/>
    <property type="match status" value="1"/>
</dbReference>
<evidence type="ECO:0000313" key="4">
    <source>
        <dbReference type="Proteomes" id="UP000437736"/>
    </source>
</evidence>
<dbReference type="PANTHER" id="PTHR32319:SF0">
    <property type="entry name" value="BACTERIAL HEMOLYSIN-LIKE PROTEIN"/>
    <property type="match status" value="1"/>
</dbReference>
<dbReference type="Proteomes" id="UP000437736">
    <property type="component" value="Unassembled WGS sequence"/>
</dbReference>
<evidence type="ECO:0000256" key="1">
    <source>
        <dbReference type="ARBA" id="ARBA00022884"/>
    </source>
</evidence>
<dbReference type="SUPFAM" id="SSF53335">
    <property type="entry name" value="S-adenosyl-L-methionine-dependent methyltransferases"/>
    <property type="match status" value="1"/>
</dbReference>
<keyword evidence="1" id="KW-0694">RNA-binding</keyword>
<dbReference type="InterPro" id="IPR002877">
    <property type="entry name" value="RNA_MeTrfase_FtsJ_dom"/>
</dbReference>
<comment type="caution">
    <text evidence="3">The sequence shown here is derived from an EMBL/GenBank/DDBJ whole genome shotgun (WGS) entry which is preliminary data.</text>
</comment>
<feature type="domain" description="Ribosomal RNA methyltransferase FtsJ" evidence="2">
    <location>
        <begin position="18"/>
        <end position="201"/>
    </location>
</feature>